<dbReference type="EMBL" id="CP120366">
    <property type="protein sequence ID" value="WHS96622.1"/>
    <property type="molecule type" value="Genomic_DNA"/>
</dbReference>
<protein>
    <recommendedName>
        <fullName evidence="3">Lipoprotein</fullName>
    </recommendedName>
</protein>
<keyword evidence="2" id="KW-1185">Reference proteome</keyword>
<reference evidence="1 2" key="1">
    <citation type="submission" date="2023-03" db="EMBL/GenBank/DDBJ databases">
        <authorList>
            <person name="Menendez E."/>
            <person name="Kaur S."/>
            <person name="Flores-Felix J.D."/>
            <person name="diCenzo G.C."/>
            <person name="Peix A."/>
            <person name="Velazquez E."/>
        </authorList>
    </citation>
    <scope>NUCLEOTIDE SEQUENCE [LARGE SCALE GENOMIC DNA]</scope>
    <source>
        <strain evidence="1 2">CCBAU 71714</strain>
        <plasmid evidence="1 2">pSkuCCBAU71714a</plasmid>
    </source>
</reference>
<evidence type="ECO:0000313" key="2">
    <source>
        <dbReference type="Proteomes" id="UP001233264"/>
    </source>
</evidence>
<gene>
    <name evidence="1" type="ORF">PZL22_005558</name>
</gene>
<sequence>MHPRHFVLPALTLLAACNPADGGTRNVDYFVIGDFDTRKGVEANIDLLKDAKKTEIFGGAYVVEGLDRNTGKHVEIEVFRDEIYVLTYSLAMNTYLHAGEDLRAVEAKYGFDLLPGRDVTDFSPTAGGFVINYACDGKKSDLCSMTLYSMNDAKTPITNITWTNRPLWDRVQADRLKETQAKLP</sequence>
<geneLocation type="plasmid" evidence="1 2">
    <name>pSkuCCBAU71714a</name>
</geneLocation>
<proteinExistence type="predicted"/>
<organism evidence="1 2">
    <name type="scientific">Sinorhizobium kummerowiae</name>
    <dbReference type="NCBI Taxonomy" id="158892"/>
    <lineage>
        <taxon>Bacteria</taxon>
        <taxon>Pseudomonadati</taxon>
        <taxon>Pseudomonadota</taxon>
        <taxon>Alphaproteobacteria</taxon>
        <taxon>Hyphomicrobiales</taxon>
        <taxon>Rhizobiaceae</taxon>
        <taxon>Sinorhizobium/Ensifer group</taxon>
        <taxon>Sinorhizobium</taxon>
    </lineage>
</organism>
<dbReference type="PROSITE" id="PS51257">
    <property type="entry name" value="PROKAR_LIPOPROTEIN"/>
    <property type="match status" value="1"/>
</dbReference>
<accession>A0ABY8TFR9</accession>
<dbReference type="RefSeq" id="WP_127701565.1">
    <property type="nucleotide sequence ID" value="NZ_CP120366.1"/>
</dbReference>
<evidence type="ECO:0000313" key="1">
    <source>
        <dbReference type="EMBL" id="WHS96622.1"/>
    </source>
</evidence>
<dbReference type="Proteomes" id="UP001233264">
    <property type="component" value="Plasmid pSkuCCBAU71714a"/>
</dbReference>
<name>A0ABY8TFR9_9HYPH</name>
<keyword evidence="1" id="KW-0614">Plasmid</keyword>
<evidence type="ECO:0008006" key="3">
    <source>
        <dbReference type="Google" id="ProtNLM"/>
    </source>
</evidence>